<dbReference type="RefSeq" id="WP_061918441.1">
    <property type="nucleotide sequence ID" value="NZ_DF967971.1"/>
</dbReference>
<protein>
    <recommendedName>
        <fullName evidence="2">cysteine-S-conjugate beta-lyase</fullName>
        <ecNumber evidence="2">4.4.1.13</ecNumber>
    </recommendedName>
</protein>
<evidence type="ECO:0000313" key="7">
    <source>
        <dbReference type="EMBL" id="KPL75973.1"/>
    </source>
</evidence>
<dbReference type="InterPro" id="IPR015422">
    <property type="entry name" value="PyrdxlP-dep_Trfase_small"/>
</dbReference>
<dbReference type="PANTHER" id="PTHR43525:SF1">
    <property type="entry name" value="PROTEIN MALY"/>
    <property type="match status" value="1"/>
</dbReference>
<organism evidence="7 8">
    <name type="scientific">Bellilinea caldifistulae</name>
    <dbReference type="NCBI Taxonomy" id="360411"/>
    <lineage>
        <taxon>Bacteria</taxon>
        <taxon>Bacillati</taxon>
        <taxon>Chloroflexota</taxon>
        <taxon>Anaerolineae</taxon>
        <taxon>Anaerolineales</taxon>
        <taxon>Anaerolineaceae</taxon>
        <taxon>Bellilinea</taxon>
    </lineage>
</organism>
<sequence>MQVYDFDQVVDRRNSDSIKWHYFAEDVLPMWVADMDFAAAPAIIEALHQRVSHGVFGYAAELKELREAILAWLEKRHGWKVKAEDLIFLPGVVVAFNLVTQALCTEQRGVVIQTPVYPPFLSVGQNAGVPLLSSKLAVRWDHHYEVDWDSFEHCLDQNAGMFLLCNPHNPVGRVFSRAELEQMAEQCLRRDVMICSDEIHCDLVYDGNQHIPIASLDAEIAKKTVTLMAPSKTFNIPGLEFSFAVVPDPQVRQKIHQARRGLVEGVNLMGMTAARAAYQHGEDWLDQLMVYLRSNRDWLYQTVQECMQGVHLPLPEGTYLAWLDFTRTTIGEDPFTFFLQEAKVGLNDGRAFGGGGEGHVRLNFGCPRSLLQEGIHRMIMAWEKHQRG</sequence>
<dbReference type="InterPro" id="IPR051798">
    <property type="entry name" value="Class-II_PLP-Dep_Aminotrans"/>
</dbReference>
<dbReference type="EMBL" id="LGHJ01000013">
    <property type="protein sequence ID" value="KPL75973.1"/>
    <property type="molecule type" value="Genomic_DNA"/>
</dbReference>
<dbReference type="InterPro" id="IPR004839">
    <property type="entry name" value="Aminotransferase_I/II_large"/>
</dbReference>
<dbReference type="SUPFAM" id="SSF53383">
    <property type="entry name" value="PLP-dependent transferases"/>
    <property type="match status" value="1"/>
</dbReference>
<evidence type="ECO:0000256" key="5">
    <source>
        <dbReference type="ARBA" id="ARBA00037974"/>
    </source>
</evidence>
<dbReference type="Proteomes" id="UP000050514">
    <property type="component" value="Unassembled WGS sequence"/>
</dbReference>
<comment type="cofactor">
    <cofactor evidence="1">
        <name>pyridoxal 5'-phosphate</name>
        <dbReference type="ChEBI" id="CHEBI:597326"/>
    </cofactor>
</comment>
<dbReference type="Gene3D" id="3.40.640.10">
    <property type="entry name" value="Type I PLP-dependent aspartate aminotransferase-like (Major domain)"/>
    <property type="match status" value="1"/>
</dbReference>
<name>A0A0P6X3S7_9CHLR</name>
<dbReference type="OrthoDB" id="9802872at2"/>
<dbReference type="NCBIfam" id="TIGR04350">
    <property type="entry name" value="C_S_lyase_PatB"/>
    <property type="match status" value="1"/>
</dbReference>
<dbReference type="GO" id="GO:0047804">
    <property type="term" value="F:cysteine-S-conjugate beta-lyase activity"/>
    <property type="evidence" value="ECO:0007669"/>
    <property type="project" value="UniProtKB-EC"/>
</dbReference>
<dbReference type="PANTHER" id="PTHR43525">
    <property type="entry name" value="PROTEIN MALY"/>
    <property type="match status" value="1"/>
</dbReference>
<dbReference type="EC" id="4.4.1.13" evidence="2"/>
<comment type="caution">
    <text evidence="7">The sequence shown here is derived from an EMBL/GenBank/DDBJ whole genome shotgun (WGS) entry which is preliminary data.</text>
</comment>
<keyword evidence="4" id="KW-0456">Lyase</keyword>
<gene>
    <name evidence="7" type="ORF">AC812_07475</name>
</gene>
<dbReference type="AlphaFoldDB" id="A0A0P6X3S7"/>
<evidence type="ECO:0000256" key="4">
    <source>
        <dbReference type="ARBA" id="ARBA00023239"/>
    </source>
</evidence>
<evidence type="ECO:0000256" key="2">
    <source>
        <dbReference type="ARBA" id="ARBA00012224"/>
    </source>
</evidence>
<reference evidence="7 8" key="1">
    <citation type="submission" date="2015-07" db="EMBL/GenBank/DDBJ databases">
        <title>Draft genome of Bellilinea caldifistulae DSM 17877.</title>
        <authorList>
            <person name="Hemp J."/>
            <person name="Ward L.M."/>
            <person name="Pace L.A."/>
            <person name="Fischer W.W."/>
        </authorList>
    </citation>
    <scope>NUCLEOTIDE SEQUENCE [LARGE SCALE GENOMIC DNA]</scope>
    <source>
        <strain evidence="7 8">GOMI-1</strain>
    </source>
</reference>
<keyword evidence="8" id="KW-1185">Reference proteome</keyword>
<accession>A0A0P6X3S7</accession>
<keyword evidence="3" id="KW-0663">Pyridoxal phosphate</keyword>
<comment type="similarity">
    <text evidence="5">Belongs to the class-II pyridoxal-phosphate-dependent aminotransferase family. MalY/PatB cystathionine beta-lyase subfamily.</text>
</comment>
<dbReference type="GO" id="GO:0030170">
    <property type="term" value="F:pyridoxal phosphate binding"/>
    <property type="evidence" value="ECO:0007669"/>
    <property type="project" value="InterPro"/>
</dbReference>
<dbReference type="InterPro" id="IPR015424">
    <property type="entry name" value="PyrdxlP-dep_Trfase"/>
</dbReference>
<dbReference type="InterPro" id="IPR015421">
    <property type="entry name" value="PyrdxlP-dep_Trfase_major"/>
</dbReference>
<dbReference type="InterPro" id="IPR027619">
    <property type="entry name" value="C-S_lyase_PatB-like"/>
</dbReference>
<dbReference type="STRING" id="360411.AC812_07475"/>
<evidence type="ECO:0000313" key="8">
    <source>
        <dbReference type="Proteomes" id="UP000050514"/>
    </source>
</evidence>
<evidence type="ECO:0000259" key="6">
    <source>
        <dbReference type="Pfam" id="PF00155"/>
    </source>
</evidence>
<feature type="domain" description="Aminotransferase class I/classII large" evidence="6">
    <location>
        <begin position="34"/>
        <end position="377"/>
    </location>
</feature>
<dbReference type="Gene3D" id="3.90.1150.10">
    <property type="entry name" value="Aspartate Aminotransferase, domain 1"/>
    <property type="match status" value="1"/>
</dbReference>
<evidence type="ECO:0000256" key="3">
    <source>
        <dbReference type="ARBA" id="ARBA00022898"/>
    </source>
</evidence>
<dbReference type="Pfam" id="PF00155">
    <property type="entry name" value="Aminotran_1_2"/>
    <property type="match status" value="1"/>
</dbReference>
<proteinExistence type="inferred from homology"/>
<dbReference type="CDD" id="cd00609">
    <property type="entry name" value="AAT_like"/>
    <property type="match status" value="1"/>
</dbReference>
<evidence type="ECO:0000256" key="1">
    <source>
        <dbReference type="ARBA" id="ARBA00001933"/>
    </source>
</evidence>